<evidence type="ECO:0000256" key="7">
    <source>
        <dbReference type="ARBA" id="ARBA00023180"/>
    </source>
</evidence>
<accession>A0A979EX51</accession>
<keyword evidence="4" id="KW-0391">Immunity</keyword>
<dbReference type="GO" id="GO:0002376">
    <property type="term" value="P:immune system process"/>
    <property type="evidence" value="ECO:0007669"/>
    <property type="project" value="UniProtKB-KW"/>
</dbReference>
<keyword evidence="12" id="KW-0675">Receptor</keyword>
<dbReference type="InterPro" id="IPR003599">
    <property type="entry name" value="Ig_sub"/>
</dbReference>
<dbReference type="InterPro" id="IPR013783">
    <property type="entry name" value="Ig-like_fold"/>
</dbReference>
<dbReference type="SMART" id="SM00406">
    <property type="entry name" value="IGv"/>
    <property type="match status" value="2"/>
</dbReference>
<evidence type="ECO:0000256" key="3">
    <source>
        <dbReference type="ARBA" id="ARBA00022729"/>
    </source>
</evidence>
<evidence type="ECO:0000313" key="11">
    <source>
        <dbReference type="Proteomes" id="UP000221080"/>
    </source>
</evidence>
<dbReference type="RefSeq" id="XP_047012299.1">
    <property type="nucleotide sequence ID" value="XM_047156343.2"/>
</dbReference>
<feature type="domain" description="Ig-like" evidence="10">
    <location>
        <begin position="161"/>
        <end position="259"/>
    </location>
</feature>
<evidence type="ECO:0000256" key="4">
    <source>
        <dbReference type="ARBA" id="ARBA00022859"/>
    </source>
</evidence>
<keyword evidence="6" id="KW-1015">Disulfide bond</keyword>
<dbReference type="Proteomes" id="UP000221080">
    <property type="component" value="Chromosome 7"/>
</dbReference>
<dbReference type="GeneID" id="100304508"/>
<dbReference type="SUPFAM" id="SSF48726">
    <property type="entry name" value="Immunoglobulin"/>
    <property type="match status" value="2"/>
</dbReference>
<feature type="domain" description="Ig-like" evidence="10">
    <location>
        <begin position="22"/>
        <end position="141"/>
    </location>
</feature>
<dbReference type="PROSITE" id="PS50835">
    <property type="entry name" value="IG_LIKE"/>
    <property type="match status" value="2"/>
</dbReference>
<proteinExistence type="predicted"/>
<dbReference type="OrthoDB" id="6370831at2759"/>
<dbReference type="PANTHER" id="PTHR19433">
    <property type="entry name" value="T-CELL RECEPTOR ALPHA CHAIN V REGION-RELATED"/>
    <property type="match status" value="1"/>
</dbReference>
<feature type="transmembrane region" description="Helical" evidence="8">
    <location>
        <begin position="270"/>
        <end position="294"/>
    </location>
</feature>
<dbReference type="CTD" id="100304508"/>
<keyword evidence="3 9" id="KW-0732">Signal</keyword>
<keyword evidence="2" id="KW-1003">Cell membrane</keyword>
<evidence type="ECO:0000256" key="8">
    <source>
        <dbReference type="SAM" id="Phobius"/>
    </source>
</evidence>
<keyword evidence="7" id="KW-0325">Glycoprotein</keyword>
<name>A0A979EX51_ICTPU</name>
<evidence type="ECO:0000259" key="10">
    <source>
        <dbReference type="PROSITE" id="PS50835"/>
    </source>
</evidence>
<evidence type="ECO:0000256" key="6">
    <source>
        <dbReference type="ARBA" id="ARBA00023157"/>
    </source>
</evidence>
<feature type="signal peptide" evidence="9">
    <location>
        <begin position="1"/>
        <end position="27"/>
    </location>
</feature>
<protein>
    <submittedName>
        <fullName evidence="12">Novel immune-type receptor 2 isoform X1</fullName>
    </submittedName>
</protein>
<dbReference type="GO" id="GO:0005886">
    <property type="term" value="C:plasma membrane"/>
    <property type="evidence" value="ECO:0007669"/>
    <property type="project" value="UniProtKB-SubCell"/>
</dbReference>
<keyword evidence="11" id="KW-1185">Reference proteome</keyword>
<dbReference type="InterPro" id="IPR013106">
    <property type="entry name" value="Ig_V-set"/>
</dbReference>
<evidence type="ECO:0000256" key="2">
    <source>
        <dbReference type="ARBA" id="ARBA00022475"/>
    </source>
</evidence>
<reference evidence="11" key="1">
    <citation type="journal article" date="2016" name="Nat. Commun.">
        <title>The channel catfish genome sequence provides insights into the evolution of scale formation in teleosts.</title>
        <authorList>
            <person name="Liu Z."/>
            <person name="Liu S."/>
            <person name="Yao J."/>
            <person name="Bao L."/>
            <person name="Zhang J."/>
            <person name="Li Y."/>
            <person name="Jiang C."/>
            <person name="Sun L."/>
            <person name="Wang R."/>
            <person name="Zhang Y."/>
            <person name="Zhou T."/>
            <person name="Zeng Q."/>
            <person name="Fu Q."/>
            <person name="Gao S."/>
            <person name="Li N."/>
            <person name="Koren S."/>
            <person name="Jiang Y."/>
            <person name="Zimin A."/>
            <person name="Xu P."/>
            <person name="Phillippy A.M."/>
            <person name="Geng X."/>
            <person name="Song L."/>
            <person name="Sun F."/>
            <person name="Li C."/>
            <person name="Wang X."/>
            <person name="Chen A."/>
            <person name="Jin Y."/>
            <person name="Yuan Z."/>
            <person name="Yang Y."/>
            <person name="Tan S."/>
            <person name="Peatman E."/>
            <person name="Lu J."/>
            <person name="Qin Z."/>
            <person name="Dunham R."/>
            <person name="Li Z."/>
            <person name="Sonstegard T."/>
            <person name="Feng J."/>
            <person name="Danzmann R.G."/>
            <person name="Schroeder S."/>
            <person name="Scheffler B."/>
            <person name="Duke M.V."/>
            <person name="Ballard L."/>
            <person name="Kucuktas H."/>
            <person name="Kaltenboeck L."/>
            <person name="Liu H."/>
            <person name="Armbruster J."/>
            <person name="Xie Y."/>
            <person name="Kirby M.L."/>
            <person name="Tian Y."/>
            <person name="Flanagan M.E."/>
            <person name="Mu W."/>
            <person name="Waldbieser G.C."/>
        </authorList>
    </citation>
    <scope>NUCLEOTIDE SEQUENCE [LARGE SCALE GENOMIC DNA]</scope>
    <source>
        <strain evidence="11">SDA103</strain>
    </source>
</reference>
<keyword evidence="8" id="KW-1133">Transmembrane helix</keyword>
<dbReference type="AlphaFoldDB" id="A0A979EX51"/>
<dbReference type="GO" id="GO:0009617">
    <property type="term" value="P:response to bacterium"/>
    <property type="evidence" value="ECO:0007669"/>
    <property type="project" value="TreeGrafter"/>
</dbReference>
<evidence type="ECO:0000256" key="9">
    <source>
        <dbReference type="SAM" id="SignalP"/>
    </source>
</evidence>
<gene>
    <name evidence="12" type="primary">nitr2</name>
</gene>
<organism evidence="11 12">
    <name type="scientific">Ictalurus punctatus</name>
    <name type="common">Channel catfish</name>
    <name type="synonym">Silurus punctatus</name>
    <dbReference type="NCBI Taxonomy" id="7998"/>
    <lineage>
        <taxon>Eukaryota</taxon>
        <taxon>Metazoa</taxon>
        <taxon>Chordata</taxon>
        <taxon>Craniata</taxon>
        <taxon>Vertebrata</taxon>
        <taxon>Euteleostomi</taxon>
        <taxon>Actinopterygii</taxon>
        <taxon>Neopterygii</taxon>
        <taxon>Teleostei</taxon>
        <taxon>Ostariophysi</taxon>
        <taxon>Siluriformes</taxon>
        <taxon>Ictaluridae</taxon>
        <taxon>Ictalurus</taxon>
    </lineage>
</organism>
<reference evidence="12" key="2">
    <citation type="submission" date="2025-08" db="UniProtKB">
        <authorList>
            <consortium name="RefSeq"/>
        </authorList>
    </citation>
    <scope>IDENTIFICATION</scope>
    <source>
        <tissue evidence="12">Blood</tissue>
    </source>
</reference>
<evidence type="ECO:0000256" key="1">
    <source>
        <dbReference type="ARBA" id="ARBA00004236"/>
    </source>
</evidence>
<dbReference type="SMART" id="SM00409">
    <property type="entry name" value="IG"/>
    <property type="match status" value="2"/>
</dbReference>
<keyword evidence="8" id="KW-0812">Transmembrane</keyword>
<sequence>MCLCVCVCMYVCVCVCVCFFSPDLVKTQTDFRSNDSLVFAKEGDSVNISCIYESDMAMHFSWYKYNLGQKPKLISNFYKYDKKATFHHEFKNNARFSMVNEKSKTNLEIKGLQLSDSATYFCGSAHSNIVEFGEGTELVVQASQHSLSVLQQPVHELAHPGGSVTLHCTVITDRCAGEHSVYWFRHNSGESHPGVIYTHGDSNGRCKKNPKAGSLTRMCVYSLPKTNLSTSDVGTYHCAVAACGQILFGNGTKLDMKITGLVCFENLQTLVLFSIVRSVVLLCCVILIMIYFCCSKKAKCSVRRTTKGKKNLAQLEK</sequence>
<dbReference type="Gene3D" id="2.60.40.10">
    <property type="entry name" value="Immunoglobulins"/>
    <property type="match status" value="2"/>
</dbReference>
<dbReference type="InterPro" id="IPR052051">
    <property type="entry name" value="TCR_complex_component"/>
</dbReference>
<dbReference type="PANTHER" id="PTHR19433:SF127">
    <property type="entry name" value="NITR9"/>
    <property type="match status" value="1"/>
</dbReference>
<dbReference type="Pfam" id="PF07686">
    <property type="entry name" value="V-set"/>
    <property type="match status" value="2"/>
</dbReference>
<keyword evidence="5 8" id="KW-0472">Membrane</keyword>
<evidence type="ECO:0000313" key="12">
    <source>
        <dbReference type="RefSeq" id="XP_047012299.1"/>
    </source>
</evidence>
<comment type="subcellular location">
    <subcellularLocation>
        <location evidence="1">Cell membrane</location>
    </subcellularLocation>
</comment>
<dbReference type="CDD" id="cd00099">
    <property type="entry name" value="IgV"/>
    <property type="match status" value="2"/>
</dbReference>
<dbReference type="InterPro" id="IPR036179">
    <property type="entry name" value="Ig-like_dom_sf"/>
</dbReference>
<dbReference type="InterPro" id="IPR007110">
    <property type="entry name" value="Ig-like_dom"/>
</dbReference>
<evidence type="ECO:0000256" key="5">
    <source>
        <dbReference type="ARBA" id="ARBA00023136"/>
    </source>
</evidence>
<feature type="chain" id="PRO_5037179970" evidence="9">
    <location>
        <begin position="28"/>
        <end position="317"/>
    </location>
</feature>